<proteinExistence type="predicted"/>
<dbReference type="GO" id="GO:0016787">
    <property type="term" value="F:hydrolase activity"/>
    <property type="evidence" value="ECO:0007669"/>
    <property type="project" value="UniProtKB-UniRule"/>
</dbReference>
<sequence>MDHWPKRDEEDSTLTEAELLAHELATEQAHVDAVYARLDQATDTARNAARSGQNLFRSERDTWMREEDGTALFERDAFSYQAARRLAELDAEHEGLVFGRLDLDDPEDREVRYIGRIGVRDDEYEPLVIDWRARAAEPFYRATPQRPMDVVRRRVLRCRNDRVVGIEDDLLDAESNVHNLPVVGEGALMASLARARGTRMRDIVATIQSEQDEAIRADYPGVTVISGGPGTGKTVVALHRAAYLLYSHRRRFERGGVLVVGPGPVFMNYIERVLPSLGEDSVTLRSIGSIVSDVLPGVASDTVDDADTAVVKGSLKMVTVLRTLVNLPLDLTTGLAPSVRVTIKGEVLSLSADQVARIRAGILSHQRVNLARESAQKAVVAALAQQVPEETDVEADQVPDMIADQAAFRTFMDAWWPSLSAPQVLRRLADPAVTARAAEGVLRPEQQRLLSESYAREAPWTVADTALLDELVAILGPVPSEPDAEQPVFIEGGESVAEFVTTSDVWERKADPDLREDTHETYAHVLVDEAQDVTPMQWRMLRRRGSQASWTVVGDLAQSSWPDLEEVGRAVRELIGNAPHRDFRLSVNYRSPAEVFNLAKQVVEPHYPDADLPRAVRSTGHEPELLTTTEAALVADLADVIDRLTDEVGGTVGVIAPPSRREALRGALQRRLATRMNPANLDRILFPSPLEAKGLEYDGVVVVDPDAIVAESPGGIRVLYVALTRPTQRLVTLDVGRPGAWRQGVAVPAPELEPA</sequence>
<dbReference type="PANTHER" id="PTHR11070:SF45">
    <property type="entry name" value="DNA 3'-5' HELICASE"/>
    <property type="match status" value="1"/>
</dbReference>
<dbReference type="Proteomes" id="UP000501058">
    <property type="component" value="Chromosome"/>
</dbReference>
<feature type="binding site" evidence="5">
    <location>
        <begin position="227"/>
        <end position="234"/>
    </location>
    <ligand>
        <name>ATP</name>
        <dbReference type="ChEBI" id="CHEBI:30616"/>
    </ligand>
</feature>
<dbReference type="Gene3D" id="3.40.50.300">
    <property type="entry name" value="P-loop containing nucleotide triphosphate hydrolases"/>
    <property type="match status" value="3"/>
</dbReference>
<evidence type="ECO:0000256" key="1">
    <source>
        <dbReference type="ARBA" id="ARBA00022741"/>
    </source>
</evidence>
<dbReference type="EMBL" id="CP049865">
    <property type="protein sequence ID" value="QIK72941.1"/>
    <property type="molecule type" value="Genomic_DNA"/>
</dbReference>
<protein>
    <submittedName>
        <fullName evidence="7">UvrD-helicase domain-containing protein</fullName>
    </submittedName>
</protein>
<evidence type="ECO:0000256" key="5">
    <source>
        <dbReference type="PROSITE-ProRule" id="PRU00560"/>
    </source>
</evidence>
<dbReference type="GO" id="GO:0005829">
    <property type="term" value="C:cytosol"/>
    <property type="evidence" value="ECO:0007669"/>
    <property type="project" value="TreeGrafter"/>
</dbReference>
<dbReference type="GO" id="GO:0043138">
    <property type="term" value="F:3'-5' DNA helicase activity"/>
    <property type="evidence" value="ECO:0007669"/>
    <property type="project" value="TreeGrafter"/>
</dbReference>
<dbReference type="GO" id="GO:0005524">
    <property type="term" value="F:ATP binding"/>
    <property type="evidence" value="ECO:0007669"/>
    <property type="project" value="UniProtKB-UniRule"/>
</dbReference>
<evidence type="ECO:0000313" key="8">
    <source>
        <dbReference type="Proteomes" id="UP000501058"/>
    </source>
</evidence>
<keyword evidence="8" id="KW-1185">Reference proteome</keyword>
<dbReference type="Pfam" id="PF00580">
    <property type="entry name" value="UvrD-helicase"/>
    <property type="match status" value="1"/>
</dbReference>
<gene>
    <name evidence="7" type="ORF">G7070_12535</name>
</gene>
<dbReference type="InterPro" id="IPR014016">
    <property type="entry name" value="UvrD-like_ATP-bd"/>
</dbReference>
<dbReference type="GO" id="GO:0000725">
    <property type="term" value="P:recombinational repair"/>
    <property type="evidence" value="ECO:0007669"/>
    <property type="project" value="TreeGrafter"/>
</dbReference>
<dbReference type="InterPro" id="IPR027417">
    <property type="entry name" value="P-loop_NTPase"/>
</dbReference>
<dbReference type="InterPro" id="IPR000212">
    <property type="entry name" value="DNA_helicase_UvrD/REP"/>
</dbReference>
<dbReference type="PANTHER" id="PTHR11070">
    <property type="entry name" value="UVRD / RECB / PCRA DNA HELICASE FAMILY MEMBER"/>
    <property type="match status" value="1"/>
</dbReference>
<evidence type="ECO:0000256" key="3">
    <source>
        <dbReference type="ARBA" id="ARBA00022806"/>
    </source>
</evidence>
<dbReference type="PROSITE" id="PS51198">
    <property type="entry name" value="UVRD_HELICASE_ATP_BIND"/>
    <property type="match status" value="1"/>
</dbReference>
<organism evidence="7 8">
    <name type="scientific">Propioniciclava coleopterorum</name>
    <dbReference type="NCBI Taxonomy" id="2714937"/>
    <lineage>
        <taxon>Bacteria</taxon>
        <taxon>Bacillati</taxon>
        <taxon>Actinomycetota</taxon>
        <taxon>Actinomycetes</taxon>
        <taxon>Propionibacteriales</taxon>
        <taxon>Propionibacteriaceae</taxon>
        <taxon>Propioniciclava</taxon>
    </lineage>
</organism>
<keyword evidence="3 5" id="KW-0347">Helicase</keyword>
<name>A0A6G7Y8I4_9ACTN</name>
<accession>A0A6G7Y8I4</accession>
<dbReference type="GO" id="GO:0003677">
    <property type="term" value="F:DNA binding"/>
    <property type="evidence" value="ECO:0007669"/>
    <property type="project" value="InterPro"/>
</dbReference>
<evidence type="ECO:0000256" key="4">
    <source>
        <dbReference type="ARBA" id="ARBA00022840"/>
    </source>
</evidence>
<reference evidence="7 8" key="1">
    <citation type="submission" date="2020-03" db="EMBL/GenBank/DDBJ databases">
        <title>Propioniciclava sp. nov., isolated from Hydrophilus acuminatus.</title>
        <authorList>
            <person name="Hyun D.-W."/>
            <person name="Bae J.-W."/>
        </authorList>
    </citation>
    <scope>NUCLEOTIDE SEQUENCE [LARGE SCALE GENOMIC DNA]</scope>
    <source>
        <strain evidence="7 8">HDW11</strain>
    </source>
</reference>
<dbReference type="AlphaFoldDB" id="A0A6G7Y8I4"/>
<dbReference type="SUPFAM" id="SSF52540">
    <property type="entry name" value="P-loop containing nucleoside triphosphate hydrolases"/>
    <property type="match status" value="1"/>
</dbReference>
<evidence type="ECO:0000259" key="6">
    <source>
        <dbReference type="PROSITE" id="PS51198"/>
    </source>
</evidence>
<evidence type="ECO:0000313" key="7">
    <source>
        <dbReference type="EMBL" id="QIK72941.1"/>
    </source>
</evidence>
<evidence type="ECO:0000256" key="2">
    <source>
        <dbReference type="ARBA" id="ARBA00022801"/>
    </source>
</evidence>
<feature type="domain" description="UvrD-like helicase ATP-binding" evidence="6">
    <location>
        <begin position="206"/>
        <end position="592"/>
    </location>
</feature>
<keyword evidence="4 5" id="KW-0067">ATP-binding</keyword>
<keyword evidence="2 5" id="KW-0378">Hydrolase</keyword>
<keyword evidence="1 5" id="KW-0547">Nucleotide-binding</keyword>
<dbReference type="KEGG" id="prv:G7070_12535"/>